<organism evidence="1">
    <name type="scientific">Arundo donax</name>
    <name type="common">Giant reed</name>
    <name type="synonym">Donax arundinaceus</name>
    <dbReference type="NCBI Taxonomy" id="35708"/>
    <lineage>
        <taxon>Eukaryota</taxon>
        <taxon>Viridiplantae</taxon>
        <taxon>Streptophyta</taxon>
        <taxon>Embryophyta</taxon>
        <taxon>Tracheophyta</taxon>
        <taxon>Spermatophyta</taxon>
        <taxon>Magnoliopsida</taxon>
        <taxon>Liliopsida</taxon>
        <taxon>Poales</taxon>
        <taxon>Poaceae</taxon>
        <taxon>PACMAD clade</taxon>
        <taxon>Arundinoideae</taxon>
        <taxon>Arundineae</taxon>
        <taxon>Arundo</taxon>
    </lineage>
</organism>
<proteinExistence type="predicted"/>
<evidence type="ECO:0000313" key="1">
    <source>
        <dbReference type="EMBL" id="JAD91581.1"/>
    </source>
</evidence>
<accession>A0A0A9DUX8</accession>
<reference evidence="1" key="1">
    <citation type="submission" date="2014-09" db="EMBL/GenBank/DDBJ databases">
        <authorList>
            <person name="Magalhaes I.L.F."/>
            <person name="Oliveira U."/>
            <person name="Santos F.R."/>
            <person name="Vidigal T.H.D.A."/>
            <person name="Brescovit A.D."/>
            <person name="Santos A.J."/>
        </authorList>
    </citation>
    <scope>NUCLEOTIDE SEQUENCE</scope>
    <source>
        <tissue evidence="1">Shoot tissue taken approximately 20 cm above the soil surface</tissue>
    </source>
</reference>
<name>A0A0A9DUX8_ARUDO</name>
<sequence length="112" mass="11955">MGTTAPEWFTRPASLAVCSRFISTSAATTRVTRDRAIPVPIRCSMVMPEAMPVTLRATGTRTRSYSNTQVTMLTPRKHCSAAGGTWNDEPTLRSSVAACFVNSVGGCANTTP</sequence>
<dbReference type="AlphaFoldDB" id="A0A0A9DUX8"/>
<reference evidence="1" key="2">
    <citation type="journal article" date="2015" name="Data Brief">
        <title>Shoot transcriptome of the giant reed, Arundo donax.</title>
        <authorList>
            <person name="Barrero R.A."/>
            <person name="Guerrero F.D."/>
            <person name="Moolhuijzen P."/>
            <person name="Goolsby J.A."/>
            <person name="Tidwell J."/>
            <person name="Bellgard S.E."/>
            <person name="Bellgard M.I."/>
        </authorList>
    </citation>
    <scope>NUCLEOTIDE SEQUENCE</scope>
    <source>
        <tissue evidence="1">Shoot tissue taken approximately 20 cm above the soil surface</tissue>
    </source>
</reference>
<dbReference type="EMBL" id="GBRH01206314">
    <property type="protein sequence ID" value="JAD91581.1"/>
    <property type="molecule type" value="Transcribed_RNA"/>
</dbReference>
<protein>
    <submittedName>
        <fullName evidence="1">Uncharacterized protein</fullName>
    </submittedName>
</protein>